<gene>
    <name evidence="2" type="ORF">SDC9_174197</name>
</gene>
<feature type="region of interest" description="Disordered" evidence="1">
    <location>
        <begin position="1"/>
        <end position="138"/>
    </location>
</feature>
<feature type="compositionally biased region" description="Basic and acidic residues" evidence="1">
    <location>
        <begin position="53"/>
        <end position="62"/>
    </location>
</feature>
<dbReference type="EMBL" id="VSSQ01076418">
    <property type="protein sequence ID" value="MPN26772.1"/>
    <property type="molecule type" value="Genomic_DNA"/>
</dbReference>
<evidence type="ECO:0000313" key="2">
    <source>
        <dbReference type="EMBL" id="MPN26772.1"/>
    </source>
</evidence>
<sequence>MLSRPCQHPPSPLSDLFPKPASGSESGAVRLAHRPVRNLEGAGRRGHPPQHPDGLRRAFEARLHHRVRPSLRLPCRGRRPDGRSIRRSGGAGRPVPRLPGQHGPLQKGRRAAAGQRGPDSGRDHEGLRPVHRGVSRPRVRLHASGGAGALLALFRLVGAAASKRGSGPAIRRPAPHSSGRDAG</sequence>
<reference evidence="2" key="1">
    <citation type="submission" date="2019-08" db="EMBL/GenBank/DDBJ databases">
        <authorList>
            <person name="Kucharzyk K."/>
            <person name="Murdoch R.W."/>
            <person name="Higgins S."/>
            <person name="Loffler F."/>
        </authorList>
    </citation>
    <scope>NUCLEOTIDE SEQUENCE</scope>
</reference>
<organism evidence="2">
    <name type="scientific">bioreactor metagenome</name>
    <dbReference type="NCBI Taxonomy" id="1076179"/>
    <lineage>
        <taxon>unclassified sequences</taxon>
        <taxon>metagenomes</taxon>
        <taxon>ecological metagenomes</taxon>
    </lineage>
</organism>
<dbReference type="AlphaFoldDB" id="A0A645GLM9"/>
<name>A0A645GLM9_9ZZZZ</name>
<evidence type="ECO:0000256" key="1">
    <source>
        <dbReference type="SAM" id="MobiDB-lite"/>
    </source>
</evidence>
<feature type="region of interest" description="Disordered" evidence="1">
    <location>
        <begin position="161"/>
        <end position="183"/>
    </location>
</feature>
<feature type="compositionally biased region" description="Basic residues" evidence="1">
    <location>
        <begin position="129"/>
        <end position="138"/>
    </location>
</feature>
<comment type="caution">
    <text evidence="2">The sequence shown here is derived from an EMBL/GenBank/DDBJ whole genome shotgun (WGS) entry which is preliminary data.</text>
</comment>
<proteinExistence type="predicted"/>
<accession>A0A645GLM9</accession>
<feature type="compositionally biased region" description="Basic and acidic residues" evidence="1">
    <location>
        <begin position="119"/>
        <end position="128"/>
    </location>
</feature>
<protein>
    <submittedName>
        <fullName evidence="2">Uncharacterized protein</fullName>
    </submittedName>
</protein>